<dbReference type="Pfam" id="PF00520">
    <property type="entry name" value="Ion_trans"/>
    <property type="match status" value="1"/>
</dbReference>
<keyword evidence="10" id="KW-1185">Reference proteome</keyword>
<evidence type="ECO:0000256" key="5">
    <source>
        <dbReference type="SAM" id="MobiDB-lite"/>
    </source>
</evidence>
<comment type="caution">
    <text evidence="8">The sequence shown here is derived from an EMBL/GenBank/DDBJ whole genome shotgun (WGS) entry which is preliminary data.</text>
</comment>
<sequence length="592" mass="66279">MSASFEEFLDSSLKTFRDQLLQALTPTPALTAKTPKPSSQLLLPLPRREPHCHRSLDTEMLLPIRPRSPVEEPLVDPIPEAACEAETKMQPPEEDLMVAPLDSSGSSRGSRGKRRSRRPSVQDDEKAAFAATKGSRRPSIAESDLVLCLQEGLQGLQDLQGLEPDVTPDADDTMTLEAQGRLQVRLGALDTLKLITGEELHDTTVALGLTSYSIEDMNQMLNTLADYIDLKFVTMESPKGKHRLGRGASGLFKHSTPPGPPSWEWPRPLPTRRISTIGRGSIQILEPNSRWNAIPFRALVEAFQRDEQELSRKVFTAPRMMVQFQAVKEILLAGDTNRLVAELTFVRINDLAAPPEKIDVLAYLEPLVFLTILGNGIMIGVQSDPEYYDWKGWWWMELVFALVLVAEFLLRLAVQGCYTHFRGPDRIWNLFDLLFITTAIVDLVLELVAQDSSVAIATLLRFARMARITRIMKVFRLHWMKELRLMVKGLVGGFRTLVTAMILLLAVLYVIAGLATYTLGRDPLTEELGYRPLFYNLPISMFTAFRCLSGSCDADDGAPMNSVLAQNFGLSFVVPYVISYMLVTMGILARWF</sequence>
<feature type="compositionally biased region" description="Pro residues" evidence="5">
    <location>
        <begin position="257"/>
        <end position="267"/>
    </location>
</feature>
<gene>
    <name evidence="8" type="ORF">CCMP2556_LOCUS46043</name>
    <name evidence="9" type="ORF">CCMP2556_LOCUS46065</name>
</gene>
<dbReference type="Proteomes" id="UP001642484">
    <property type="component" value="Unassembled WGS sequence"/>
</dbReference>
<protein>
    <recommendedName>
        <fullName evidence="7">Ion transport domain-containing protein</fullName>
    </recommendedName>
</protein>
<evidence type="ECO:0000256" key="1">
    <source>
        <dbReference type="ARBA" id="ARBA00004141"/>
    </source>
</evidence>
<evidence type="ECO:0000313" key="9">
    <source>
        <dbReference type="EMBL" id="CAK9096950.1"/>
    </source>
</evidence>
<proteinExistence type="predicted"/>
<feature type="transmembrane region" description="Helical" evidence="6">
    <location>
        <begin position="496"/>
        <end position="519"/>
    </location>
</feature>
<evidence type="ECO:0000313" key="8">
    <source>
        <dbReference type="EMBL" id="CAK9096888.1"/>
    </source>
</evidence>
<feature type="transmembrane region" description="Helical" evidence="6">
    <location>
        <begin position="393"/>
        <end position="414"/>
    </location>
</feature>
<dbReference type="InterPro" id="IPR005821">
    <property type="entry name" value="Ion_trans_dom"/>
</dbReference>
<feature type="domain" description="Ion transport" evidence="7">
    <location>
        <begin position="364"/>
        <end position="582"/>
    </location>
</feature>
<dbReference type="InterPro" id="IPR027359">
    <property type="entry name" value="Volt_channel_dom_sf"/>
</dbReference>
<dbReference type="InterPro" id="IPR043203">
    <property type="entry name" value="VGCC_Ca_Na"/>
</dbReference>
<dbReference type="PANTHER" id="PTHR10037:SF62">
    <property type="entry name" value="SODIUM CHANNEL PROTEIN 60E"/>
    <property type="match status" value="1"/>
</dbReference>
<dbReference type="SUPFAM" id="SSF81324">
    <property type="entry name" value="Voltage-gated potassium channels"/>
    <property type="match status" value="1"/>
</dbReference>
<evidence type="ECO:0000256" key="6">
    <source>
        <dbReference type="SAM" id="Phobius"/>
    </source>
</evidence>
<keyword evidence="3 6" id="KW-1133">Transmembrane helix</keyword>
<evidence type="ECO:0000256" key="2">
    <source>
        <dbReference type="ARBA" id="ARBA00022692"/>
    </source>
</evidence>
<organism evidence="8 10">
    <name type="scientific">Durusdinium trenchii</name>
    <dbReference type="NCBI Taxonomy" id="1381693"/>
    <lineage>
        <taxon>Eukaryota</taxon>
        <taxon>Sar</taxon>
        <taxon>Alveolata</taxon>
        <taxon>Dinophyceae</taxon>
        <taxon>Suessiales</taxon>
        <taxon>Symbiodiniaceae</taxon>
        <taxon>Durusdinium</taxon>
    </lineage>
</organism>
<evidence type="ECO:0000313" key="10">
    <source>
        <dbReference type="Proteomes" id="UP001642484"/>
    </source>
</evidence>
<dbReference type="Gene3D" id="1.10.287.70">
    <property type="match status" value="1"/>
</dbReference>
<dbReference type="PANTHER" id="PTHR10037">
    <property type="entry name" value="VOLTAGE-GATED CATION CHANNEL CALCIUM AND SODIUM"/>
    <property type="match status" value="1"/>
</dbReference>
<feature type="transmembrane region" description="Helical" evidence="6">
    <location>
        <begin position="568"/>
        <end position="589"/>
    </location>
</feature>
<accession>A0ABP0R8H8</accession>
<feature type="region of interest" description="Disordered" evidence="5">
    <location>
        <begin position="244"/>
        <end position="267"/>
    </location>
</feature>
<evidence type="ECO:0000259" key="7">
    <source>
        <dbReference type="Pfam" id="PF00520"/>
    </source>
</evidence>
<reference evidence="8 10" key="1">
    <citation type="submission" date="2024-02" db="EMBL/GenBank/DDBJ databases">
        <authorList>
            <person name="Chen Y."/>
            <person name="Shah S."/>
            <person name="Dougan E. K."/>
            <person name="Thang M."/>
            <person name="Chan C."/>
        </authorList>
    </citation>
    <scope>NUCLEOTIDE SEQUENCE [LARGE SCALE GENOMIC DNA]</scope>
</reference>
<dbReference type="EMBL" id="CAXAMN010025672">
    <property type="protein sequence ID" value="CAK9096888.1"/>
    <property type="molecule type" value="Genomic_DNA"/>
</dbReference>
<keyword evidence="4 6" id="KW-0472">Membrane</keyword>
<name>A0ABP0R8H8_9DINO</name>
<feature type="transmembrane region" description="Helical" evidence="6">
    <location>
        <begin position="426"/>
        <end position="448"/>
    </location>
</feature>
<comment type="subcellular location">
    <subcellularLocation>
        <location evidence="1">Membrane</location>
        <topology evidence="1">Multi-pass membrane protein</topology>
    </subcellularLocation>
</comment>
<evidence type="ECO:0000256" key="3">
    <source>
        <dbReference type="ARBA" id="ARBA00022989"/>
    </source>
</evidence>
<dbReference type="EMBL" id="CAXAMN010025683">
    <property type="protein sequence ID" value="CAK9096950.1"/>
    <property type="molecule type" value="Genomic_DNA"/>
</dbReference>
<evidence type="ECO:0000256" key="4">
    <source>
        <dbReference type="ARBA" id="ARBA00023136"/>
    </source>
</evidence>
<dbReference type="Gene3D" id="1.20.120.350">
    <property type="entry name" value="Voltage-gated potassium channels. Chain C"/>
    <property type="match status" value="1"/>
</dbReference>
<keyword evidence="2 6" id="KW-0812">Transmembrane</keyword>
<feature type="transmembrane region" description="Helical" evidence="6">
    <location>
        <begin position="360"/>
        <end position="381"/>
    </location>
</feature>
<feature type="region of interest" description="Disordered" evidence="5">
    <location>
        <begin position="87"/>
        <end position="136"/>
    </location>
</feature>